<keyword evidence="3 6" id="KW-0808">Transferase</keyword>
<name>E7QUA7_HALPU</name>
<gene>
    <name evidence="7" type="ORF">SAMN05444342_2598</name>
    <name evidence="6" type="ORF">ZOD2009_11935</name>
</gene>
<reference evidence="7" key="2">
    <citation type="submission" date="2016-11" db="EMBL/GenBank/DDBJ databases">
        <authorList>
            <person name="Jaros S."/>
            <person name="Januszkiewicz K."/>
            <person name="Wedrychowicz H."/>
        </authorList>
    </citation>
    <scope>NUCLEOTIDE SEQUENCE [LARGE SCALE GENOMIC DNA]</scope>
    <source>
        <strain evidence="7">DX253</strain>
    </source>
</reference>
<dbReference type="InterPro" id="IPR000182">
    <property type="entry name" value="GNAT_dom"/>
</dbReference>
<evidence type="ECO:0000259" key="5">
    <source>
        <dbReference type="PROSITE" id="PS51186"/>
    </source>
</evidence>
<dbReference type="PANTHER" id="PTHR43420:SF12">
    <property type="entry name" value="N-ACETYLTRANSFERASE DOMAIN-CONTAINING PROTEIN"/>
    <property type="match status" value="1"/>
</dbReference>
<keyword evidence="2" id="KW-0963">Cytoplasm</keyword>
<evidence type="ECO:0000256" key="2">
    <source>
        <dbReference type="ARBA" id="ARBA00022490"/>
    </source>
</evidence>
<dbReference type="Gene3D" id="3.40.630.30">
    <property type="match status" value="1"/>
</dbReference>
<accession>E7QUA7</accession>
<keyword evidence="7" id="KW-0689">Ribosomal protein</keyword>
<dbReference type="eggNOG" id="arCOG00833">
    <property type="taxonomic scope" value="Archaea"/>
</dbReference>
<dbReference type="PROSITE" id="PS51186">
    <property type="entry name" value="GNAT"/>
    <property type="match status" value="1"/>
</dbReference>
<dbReference type="PANTHER" id="PTHR43420">
    <property type="entry name" value="ACETYLTRANSFERASE"/>
    <property type="match status" value="1"/>
</dbReference>
<evidence type="ECO:0000313" key="9">
    <source>
        <dbReference type="Proteomes" id="UP000184203"/>
    </source>
</evidence>
<dbReference type="AlphaFoldDB" id="E7QUA7"/>
<evidence type="ECO:0000313" key="7">
    <source>
        <dbReference type="EMBL" id="SHK91286.1"/>
    </source>
</evidence>
<keyword evidence="7" id="KW-0687">Ribonucleoprotein</keyword>
<dbReference type="CDD" id="cd04301">
    <property type="entry name" value="NAT_SF"/>
    <property type="match status" value="1"/>
</dbReference>
<dbReference type="EMBL" id="AEMG01000009">
    <property type="protein sequence ID" value="EFW92186.1"/>
    <property type="molecule type" value="Genomic_DNA"/>
</dbReference>
<dbReference type="Pfam" id="PF00583">
    <property type="entry name" value="Acetyltransf_1"/>
    <property type="match status" value="1"/>
</dbReference>
<reference evidence="6 8" key="1">
    <citation type="journal article" date="2014" name="ISME J.">
        <title>Trehalose/2-sulfotrehalose biosynthesis and glycine-betaine uptake are widely spread mechanisms for osmoadaptation in the Halobacteriales.</title>
        <authorList>
            <person name="Youssef N.H."/>
            <person name="Savage-Ashlock K.N."/>
            <person name="McCully A.L."/>
            <person name="Luedtke B."/>
            <person name="Shaw E.I."/>
            <person name="Hoff W.D."/>
            <person name="Elshahed M.S."/>
        </authorList>
    </citation>
    <scope>NUCLEOTIDE SEQUENCE [LARGE SCALE GENOMIC DNA]</scope>
    <source>
        <strain evidence="6 8">DX253</strain>
    </source>
</reference>
<protein>
    <submittedName>
        <fullName evidence="6">Ribosomal-protein-alanine acetyltransferase</fullName>
    </submittedName>
    <submittedName>
        <fullName evidence="7">[SSU ribosomal protein S18P]-alanine acetyltransferase</fullName>
    </submittedName>
</protein>
<evidence type="ECO:0000313" key="8">
    <source>
        <dbReference type="Proteomes" id="UP000003751"/>
    </source>
</evidence>
<reference evidence="9" key="3">
    <citation type="submission" date="2016-11" db="EMBL/GenBank/DDBJ databases">
        <authorList>
            <person name="Varghese N."/>
            <person name="Submissions S."/>
        </authorList>
    </citation>
    <scope>NUCLEOTIDE SEQUENCE [LARGE SCALE GENOMIC DNA]</scope>
    <source>
        <strain evidence="9">DX253</strain>
    </source>
</reference>
<keyword evidence="9" id="KW-1185">Reference proteome</keyword>
<organism evidence="6 8">
    <name type="scientific">Haladaptatus paucihalophilus DX253</name>
    <dbReference type="NCBI Taxonomy" id="797209"/>
    <lineage>
        <taxon>Archaea</taxon>
        <taxon>Methanobacteriati</taxon>
        <taxon>Methanobacteriota</taxon>
        <taxon>Stenosarchaea group</taxon>
        <taxon>Halobacteria</taxon>
        <taxon>Halobacteriales</taxon>
        <taxon>Haladaptataceae</taxon>
        <taxon>Haladaptatus</taxon>
    </lineage>
</organism>
<evidence type="ECO:0000313" key="6">
    <source>
        <dbReference type="EMBL" id="EFW92186.1"/>
    </source>
</evidence>
<sequence length="170" mass="18920">MVVKALVLRVEWSLVTTTATENGSISIRSAEDTDLLAIFRIEKASFSQPWPFAAFERYIDEPTFLVATDGAKIVGYIVADMIPNHGRALGHVKDIAVHPSRRGEGIGRELLKQALSGLRARGTHSVKLEVRASNEPAISLYRDFGFRYLRTIPRYYGDGEDALVMIVELD</sequence>
<evidence type="ECO:0000256" key="4">
    <source>
        <dbReference type="ARBA" id="ARBA00023315"/>
    </source>
</evidence>
<evidence type="ECO:0000256" key="3">
    <source>
        <dbReference type="ARBA" id="ARBA00022679"/>
    </source>
</evidence>
<dbReference type="EMBL" id="FRAN01000003">
    <property type="protein sequence ID" value="SHK91286.1"/>
    <property type="molecule type" value="Genomic_DNA"/>
</dbReference>
<dbReference type="GO" id="GO:0005840">
    <property type="term" value="C:ribosome"/>
    <property type="evidence" value="ECO:0007669"/>
    <property type="project" value="UniProtKB-KW"/>
</dbReference>
<dbReference type="PATRIC" id="fig|797209.4.peg.2352"/>
<dbReference type="Proteomes" id="UP000003751">
    <property type="component" value="Unassembled WGS sequence"/>
</dbReference>
<keyword evidence="4" id="KW-0012">Acyltransferase</keyword>
<dbReference type="NCBIfam" id="TIGR01575">
    <property type="entry name" value="rimI"/>
    <property type="match status" value="1"/>
</dbReference>
<dbReference type="InterPro" id="IPR016181">
    <property type="entry name" value="Acyl_CoA_acyltransferase"/>
</dbReference>
<proteinExistence type="inferred from homology"/>
<dbReference type="STRING" id="797209.GCA_000376445_02404"/>
<comment type="similarity">
    <text evidence="1">Belongs to the acetyltransferase family. RimI subfamily.</text>
</comment>
<feature type="domain" description="N-acetyltransferase" evidence="5">
    <location>
        <begin position="25"/>
        <end position="170"/>
    </location>
</feature>
<dbReference type="GO" id="GO:0008080">
    <property type="term" value="F:N-acetyltransferase activity"/>
    <property type="evidence" value="ECO:0007669"/>
    <property type="project" value="InterPro"/>
</dbReference>
<dbReference type="InterPro" id="IPR006464">
    <property type="entry name" value="AcTrfase_RimI/Ard1"/>
</dbReference>
<evidence type="ECO:0000256" key="1">
    <source>
        <dbReference type="ARBA" id="ARBA00005395"/>
    </source>
</evidence>
<dbReference type="SUPFAM" id="SSF55729">
    <property type="entry name" value="Acyl-CoA N-acyltransferases (Nat)"/>
    <property type="match status" value="1"/>
</dbReference>
<dbReference type="Proteomes" id="UP000184203">
    <property type="component" value="Unassembled WGS sequence"/>
</dbReference>
<dbReference type="InterPro" id="IPR050680">
    <property type="entry name" value="YpeA/RimI_acetyltransf"/>
</dbReference>